<organism evidence="2 3">
    <name type="scientific">Portunus trituberculatus</name>
    <name type="common">Swimming crab</name>
    <name type="synonym">Neptunus trituberculatus</name>
    <dbReference type="NCBI Taxonomy" id="210409"/>
    <lineage>
        <taxon>Eukaryota</taxon>
        <taxon>Metazoa</taxon>
        <taxon>Ecdysozoa</taxon>
        <taxon>Arthropoda</taxon>
        <taxon>Crustacea</taxon>
        <taxon>Multicrustacea</taxon>
        <taxon>Malacostraca</taxon>
        <taxon>Eumalacostraca</taxon>
        <taxon>Eucarida</taxon>
        <taxon>Decapoda</taxon>
        <taxon>Pleocyemata</taxon>
        <taxon>Brachyura</taxon>
        <taxon>Eubrachyura</taxon>
        <taxon>Portunoidea</taxon>
        <taxon>Portunidae</taxon>
        <taxon>Portuninae</taxon>
        <taxon>Portunus</taxon>
    </lineage>
</organism>
<dbReference type="Proteomes" id="UP000324222">
    <property type="component" value="Unassembled WGS sequence"/>
</dbReference>
<evidence type="ECO:0000313" key="3">
    <source>
        <dbReference type="Proteomes" id="UP000324222"/>
    </source>
</evidence>
<feature type="region of interest" description="Disordered" evidence="1">
    <location>
        <begin position="1"/>
        <end position="23"/>
    </location>
</feature>
<dbReference type="AlphaFoldDB" id="A0A5B7DR09"/>
<keyword evidence="3" id="KW-1185">Reference proteome</keyword>
<accession>A0A5B7DR09</accession>
<name>A0A5B7DR09_PORTR</name>
<sequence length="86" mass="9061">MVPPRRPQGLLAPGEVTPHTEDPNNLVPAAGVYPALVVLMRTPAGSRFSFMTPATLADAPPPPPPALINHQRFTETVVVTLSVSLA</sequence>
<dbReference type="EMBL" id="VSRR010001211">
    <property type="protein sequence ID" value="MPC23484.1"/>
    <property type="molecule type" value="Genomic_DNA"/>
</dbReference>
<evidence type="ECO:0000256" key="1">
    <source>
        <dbReference type="SAM" id="MobiDB-lite"/>
    </source>
</evidence>
<reference evidence="2 3" key="1">
    <citation type="submission" date="2019-05" db="EMBL/GenBank/DDBJ databases">
        <title>Another draft genome of Portunus trituberculatus and its Hox gene families provides insights of decapod evolution.</title>
        <authorList>
            <person name="Jeong J.-H."/>
            <person name="Song I."/>
            <person name="Kim S."/>
            <person name="Choi T."/>
            <person name="Kim D."/>
            <person name="Ryu S."/>
            <person name="Kim W."/>
        </authorList>
    </citation>
    <scope>NUCLEOTIDE SEQUENCE [LARGE SCALE GENOMIC DNA]</scope>
    <source>
        <tissue evidence="2">Muscle</tissue>
    </source>
</reference>
<protein>
    <submittedName>
        <fullName evidence="2">Uncharacterized protein</fullName>
    </submittedName>
</protein>
<evidence type="ECO:0000313" key="2">
    <source>
        <dbReference type="EMBL" id="MPC23484.1"/>
    </source>
</evidence>
<comment type="caution">
    <text evidence="2">The sequence shown here is derived from an EMBL/GenBank/DDBJ whole genome shotgun (WGS) entry which is preliminary data.</text>
</comment>
<proteinExistence type="predicted"/>
<gene>
    <name evidence="2" type="ORF">E2C01_016533</name>
</gene>